<reference evidence="4 5" key="1">
    <citation type="submission" date="2015-07" db="EMBL/GenBank/DDBJ databases">
        <title>Genome sequencing of Kibdelosporangium phytohabitans.</title>
        <authorList>
            <person name="Qin S."/>
            <person name="Xing K."/>
        </authorList>
    </citation>
    <scope>NUCLEOTIDE SEQUENCE [LARGE SCALE GENOMIC DNA]</scope>
    <source>
        <strain evidence="4 5">KLBMP1111</strain>
    </source>
</reference>
<protein>
    <recommendedName>
        <fullName evidence="6">Gram-positive cocci surface proteins LPxTG domain-containing protein</fullName>
    </recommendedName>
</protein>
<dbReference type="EMBL" id="CP012752">
    <property type="protein sequence ID" value="ALG13667.1"/>
    <property type="molecule type" value="Genomic_DNA"/>
</dbReference>
<evidence type="ECO:0008006" key="6">
    <source>
        <dbReference type="Google" id="ProtNLM"/>
    </source>
</evidence>
<dbReference type="RefSeq" id="WP_054295553.1">
    <property type="nucleotide sequence ID" value="NZ_CP012752.1"/>
</dbReference>
<proteinExistence type="predicted"/>
<keyword evidence="2" id="KW-0472">Membrane</keyword>
<dbReference type="AlphaFoldDB" id="A0A0N9I6C3"/>
<sequence>MRKNTFFGSVALGIAGLALAAPLANATGDGVIRVEPGAADRGQQVTVSANCNWPGGASAKLDSKVLEPATLNHKGDGILTGVAKVKADAQPGSWPVSFKCGDVTVRGSFVVKAVQASKHKPAPAAAKDSGQVAVKPKGAADTGEGDVAAAPAQESGSNTGLYVLGGAGVLAAGGAGVFMLRRRSRA</sequence>
<feature type="transmembrane region" description="Helical" evidence="2">
    <location>
        <begin position="161"/>
        <end position="180"/>
    </location>
</feature>
<evidence type="ECO:0000313" key="4">
    <source>
        <dbReference type="EMBL" id="ALG13667.1"/>
    </source>
</evidence>
<name>A0A0N9I6C3_9PSEU</name>
<keyword evidence="2" id="KW-1133">Transmembrane helix</keyword>
<evidence type="ECO:0000256" key="2">
    <source>
        <dbReference type="SAM" id="Phobius"/>
    </source>
</evidence>
<dbReference type="KEGG" id="kphy:AOZ06_48500"/>
<accession>A0A0N9I6C3</accession>
<feature type="region of interest" description="Disordered" evidence="1">
    <location>
        <begin position="120"/>
        <end position="153"/>
    </location>
</feature>
<organism evidence="4 5">
    <name type="scientific">Kibdelosporangium phytohabitans</name>
    <dbReference type="NCBI Taxonomy" id="860235"/>
    <lineage>
        <taxon>Bacteria</taxon>
        <taxon>Bacillati</taxon>
        <taxon>Actinomycetota</taxon>
        <taxon>Actinomycetes</taxon>
        <taxon>Pseudonocardiales</taxon>
        <taxon>Pseudonocardiaceae</taxon>
        <taxon>Kibdelosporangium</taxon>
    </lineage>
</organism>
<keyword evidence="5" id="KW-1185">Reference proteome</keyword>
<feature type="chain" id="PRO_5006035898" description="Gram-positive cocci surface proteins LPxTG domain-containing protein" evidence="3">
    <location>
        <begin position="21"/>
        <end position="186"/>
    </location>
</feature>
<keyword evidence="3" id="KW-0732">Signal</keyword>
<evidence type="ECO:0000313" key="5">
    <source>
        <dbReference type="Proteomes" id="UP000063699"/>
    </source>
</evidence>
<evidence type="ECO:0000256" key="3">
    <source>
        <dbReference type="SAM" id="SignalP"/>
    </source>
</evidence>
<keyword evidence="2" id="KW-0812">Transmembrane</keyword>
<gene>
    <name evidence="4" type="ORF">AOZ06_48500</name>
</gene>
<dbReference type="Proteomes" id="UP000063699">
    <property type="component" value="Chromosome"/>
</dbReference>
<evidence type="ECO:0000256" key="1">
    <source>
        <dbReference type="SAM" id="MobiDB-lite"/>
    </source>
</evidence>
<feature type="signal peptide" evidence="3">
    <location>
        <begin position="1"/>
        <end position="20"/>
    </location>
</feature>
<dbReference type="STRING" id="860235.AOZ06_48500"/>
<dbReference type="OrthoDB" id="3690603at2"/>